<protein>
    <submittedName>
        <fullName evidence="2">Uncharacterized protein</fullName>
    </submittedName>
</protein>
<dbReference type="KEGG" id="hsr:HSBAA_29820"/>
<feature type="region of interest" description="Disordered" evidence="1">
    <location>
        <begin position="1"/>
        <end position="22"/>
    </location>
</feature>
<organism evidence="2 3">
    <name type="scientific">Vreelandella sulfidaeris</name>
    <dbReference type="NCBI Taxonomy" id="115553"/>
    <lineage>
        <taxon>Bacteria</taxon>
        <taxon>Pseudomonadati</taxon>
        <taxon>Pseudomonadota</taxon>
        <taxon>Gammaproteobacteria</taxon>
        <taxon>Oceanospirillales</taxon>
        <taxon>Halomonadaceae</taxon>
        <taxon>Vreelandella</taxon>
    </lineage>
</organism>
<accession>A0A455U6C9</accession>
<evidence type="ECO:0000256" key="1">
    <source>
        <dbReference type="SAM" id="MobiDB-lite"/>
    </source>
</evidence>
<proteinExistence type="predicted"/>
<evidence type="ECO:0000313" key="3">
    <source>
        <dbReference type="Proteomes" id="UP000320231"/>
    </source>
</evidence>
<gene>
    <name evidence="2" type="ORF">HSBAA_29820</name>
</gene>
<reference evidence="2 3" key="1">
    <citation type="journal article" date="2019" name="Microbiol. Resour. Announc.">
        <title>Complete Genome Sequence of Halomonas sulfidaeris Strain Esulfide1 Isolated from a Metal Sulfide Rock at a Depth of 2,200 Meters, Obtained Using Nanopore Sequencing.</title>
        <authorList>
            <person name="Saito M."/>
            <person name="Nishigata A."/>
            <person name="Galipon J."/>
            <person name="Arakawa K."/>
        </authorList>
    </citation>
    <scope>NUCLEOTIDE SEQUENCE [LARGE SCALE GENOMIC DNA]</scope>
    <source>
        <strain evidence="2 3">ATCC BAA-803</strain>
    </source>
</reference>
<dbReference type="AlphaFoldDB" id="A0A455U6C9"/>
<dbReference type="Proteomes" id="UP000320231">
    <property type="component" value="Chromosome"/>
</dbReference>
<feature type="compositionally biased region" description="Polar residues" evidence="1">
    <location>
        <begin position="1"/>
        <end position="15"/>
    </location>
</feature>
<evidence type="ECO:0000313" key="2">
    <source>
        <dbReference type="EMBL" id="BBI61676.1"/>
    </source>
</evidence>
<sequence length="80" mass="8766">MISEQTSVRADSSASRGRGQEVEANSIVLLPPTLPIAMGDLVEVMGYSFEVESIQPRLNIMGRHDHNEVGLKIWVSKSEA</sequence>
<dbReference type="EMBL" id="AP019514">
    <property type="protein sequence ID" value="BBI61676.1"/>
    <property type="molecule type" value="Genomic_DNA"/>
</dbReference>
<name>A0A455U6C9_9GAMM</name>